<name>A0A329LLT9_9BACL</name>
<comment type="caution">
    <text evidence="1">The sequence shown here is derived from an EMBL/GenBank/DDBJ whole genome shotgun (WGS) entry which is preliminary data.</text>
</comment>
<sequence length="75" mass="8462">MGVDVSRACSLVAFINEQTIELPVCSRPMLPIKESGYRAADRMLWRIANPQLPFEHIRLRGDFVCGNTRIQTANS</sequence>
<evidence type="ECO:0000313" key="2">
    <source>
        <dbReference type="Proteomes" id="UP000250369"/>
    </source>
</evidence>
<dbReference type="EMBL" id="QMFB01000059">
    <property type="protein sequence ID" value="RAV08468.1"/>
    <property type="molecule type" value="Genomic_DNA"/>
</dbReference>
<organism evidence="1 2">
    <name type="scientific">Paenibacillus contaminans</name>
    <dbReference type="NCBI Taxonomy" id="450362"/>
    <lineage>
        <taxon>Bacteria</taxon>
        <taxon>Bacillati</taxon>
        <taxon>Bacillota</taxon>
        <taxon>Bacilli</taxon>
        <taxon>Bacillales</taxon>
        <taxon>Paenibacillaceae</taxon>
        <taxon>Paenibacillus</taxon>
    </lineage>
</organism>
<reference evidence="1 2" key="1">
    <citation type="journal article" date="2009" name="Int. J. Syst. Evol. Microbiol.">
        <title>Paenibacillus contaminans sp. nov., isolated from a contaminated laboratory plate.</title>
        <authorList>
            <person name="Chou J.H."/>
            <person name="Lee J.H."/>
            <person name="Lin M.C."/>
            <person name="Chang P.S."/>
            <person name="Arun A.B."/>
            <person name="Young C.C."/>
            <person name="Chen W.M."/>
        </authorList>
    </citation>
    <scope>NUCLEOTIDE SEQUENCE [LARGE SCALE GENOMIC DNA]</scope>
    <source>
        <strain evidence="1 2">CKOBP-6</strain>
    </source>
</reference>
<keyword evidence="2" id="KW-1185">Reference proteome</keyword>
<proteinExistence type="predicted"/>
<dbReference type="AlphaFoldDB" id="A0A329LLT9"/>
<accession>A0A329LLT9</accession>
<evidence type="ECO:0000313" key="1">
    <source>
        <dbReference type="EMBL" id="RAV08468.1"/>
    </source>
</evidence>
<dbReference type="Proteomes" id="UP000250369">
    <property type="component" value="Unassembled WGS sequence"/>
</dbReference>
<gene>
    <name evidence="1" type="ORF">DQG23_41040</name>
</gene>
<protein>
    <submittedName>
        <fullName evidence="1">Uncharacterized protein</fullName>
    </submittedName>
</protein>